<comment type="caution">
    <text evidence="5">The sequence shown here is derived from an EMBL/GenBank/DDBJ whole genome shotgun (WGS) entry which is preliminary data.</text>
</comment>
<dbReference type="CDD" id="cd00009">
    <property type="entry name" value="AAA"/>
    <property type="match status" value="1"/>
</dbReference>
<dbReference type="AlphaFoldDB" id="A0A537J484"/>
<sequence>MFGQQIRITDNLDVLLGVLPTQIRDAVERQPNLEELLEVVLDLGREPEARFPGRAVRLSEGFVRPDDMQYVISRVGTFGKDNRAGIERTLHRISAIRNRVGEIIGLTCRVGRAVFGTVDIVRDVIESGQSVLLVGRPGVGKTTLLREAARVLSDEVAKRVVVVDTSNEIAGDGDIPHPGIGRARRMQVPVPELQHAVMIEAVENHMPEVIVIDEIGTEAEALAARTIAERGVQLIATAHGNTLDNLLQNPTLCDLVGGIQAVTLGDEEARRRGTQKTVLERKAPPTFEVVIEIQEQDRLAVHHDVAHVVDRFLRGDVPRAEIRTRTPEGEVRISGNGEPPAAPAPADGHPPAARRPHRIVRIYPYAVSRNRLERAIRELRVPVEIANTLSEADLLLTLKSQEKRQPKRLRDAGTRGVPMHIIKSNTISQIEAVLRSIFGVEDRQGSDEVALREVEEAISEVMASAQPVELSPQNSYIRRLQHQFIQRYGLSSESKGTDPFRRVVIYPH</sequence>
<evidence type="ECO:0000256" key="3">
    <source>
        <dbReference type="SAM" id="MobiDB-lite"/>
    </source>
</evidence>
<protein>
    <submittedName>
        <fullName evidence="5">AAA family ATPase</fullName>
    </submittedName>
</protein>
<dbReference type="SUPFAM" id="SSF52540">
    <property type="entry name" value="P-loop containing nucleoside triphosphate hydrolases"/>
    <property type="match status" value="1"/>
</dbReference>
<name>A0A537J484_9BACT</name>
<dbReference type="InterPro" id="IPR045735">
    <property type="entry name" value="Spore_III_AA_AAA+_ATPase"/>
</dbReference>
<dbReference type="InterPro" id="IPR027417">
    <property type="entry name" value="P-loop_NTPase"/>
</dbReference>
<dbReference type="GO" id="GO:0005524">
    <property type="term" value="F:ATP binding"/>
    <property type="evidence" value="ECO:0007669"/>
    <property type="project" value="UniProtKB-KW"/>
</dbReference>
<dbReference type="Gene3D" id="3.40.50.300">
    <property type="entry name" value="P-loop containing nucleotide triphosphate hydrolases"/>
    <property type="match status" value="1"/>
</dbReference>
<proteinExistence type="predicted"/>
<dbReference type="Gene3D" id="3.30.1370.50">
    <property type="entry name" value="R3H-like domain"/>
    <property type="match status" value="1"/>
</dbReference>
<dbReference type="SUPFAM" id="SSF82708">
    <property type="entry name" value="R3H domain"/>
    <property type="match status" value="1"/>
</dbReference>
<dbReference type="PROSITE" id="PS51061">
    <property type="entry name" value="R3H"/>
    <property type="match status" value="1"/>
</dbReference>
<dbReference type="Proteomes" id="UP000320048">
    <property type="component" value="Unassembled WGS sequence"/>
</dbReference>
<dbReference type="InterPro" id="IPR001374">
    <property type="entry name" value="R3H_dom"/>
</dbReference>
<dbReference type="InterPro" id="IPR034081">
    <property type="entry name" value="R3H_AAA"/>
</dbReference>
<evidence type="ECO:0000259" key="4">
    <source>
        <dbReference type="PROSITE" id="PS51061"/>
    </source>
</evidence>
<dbReference type="Pfam" id="PF19568">
    <property type="entry name" value="Spore_III_AA"/>
    <property type="match status" value="1"/>
</dbReference>
<dbReference type="Pfam" id="PF25516">
    <property type="entry name" value="PTPase"/>
    <property type="match status" value="1"/>
</dbReference>
<reference evidence="5 6" key="1">
    <citation type="journal article" date="2019" name="Nat. Microbiol.">
        <title>Mediterranean grassland soil C-N compound turnover is dependent on rainfall and depth, and is mediated by genomically divergent microorganisms.</title>
        <authorList>
            <person name="Diamond S."/>
            <person name="Andeer P.F."/>
            <person name="Li Z."/>
            <person name="Crits-Christoph A."/>
            <person name="Burstein D."/>
            <person name="Anantharaman K."/>
            <person name="Lane K.R."/>
            <person name="Thomas B.C."/>
            <person name="Pan C."/>
            <person name="Northen T.R."/>
            <person name="Banfield J.F."/>
        </authorList>
    </citation>
    <scope>NUCLEOTIDE SEQUENCE [LARGE SCALE GENOMIC DNA]</scope>
    <source>
        <strain evidence="5">NP_7</strain>
    </source>
</reference>
<dbReference type="Pfam" id="PF01424">
    <property type="entry name" value="R3H"/>
    <property type="match status" value="1"/>
</dbReference>
<dbReference type="EMBL" id="VBAO01000381">
    <property type="protein sequence ID" value="TMI78358.1"/>
    <property type="molecule type" value="Genomic_DNA"/>
</dbReference>
<dbReference type="PANTHER" id="PTHR20953">
    <property type="entry name" value="KINASE-RELATED"/>
    <property type="match status" value="1"/>
</dbReference>
<accession>A0A537J484</accession>
<dbReference type="SMART" id="SM00393">
    <property type="entry name" value="R3H"/>
    <property type="match status" value="1"/>
</dbReference>
<dbReference type="InterPro" id="IPR036867">
    <property type="entry name" value="R3H_dom_sf"/>
</dbReference>
<feature type="region of interest" description="Disordered" evidence="3">
    <location>
        <begin position="324"/>
        <end position="355"/>
    </location>
</feature>
<dbReference type="PANTHER" id="PTHR20953:SF3">
    <property type="entry name" value="P-LOOP CONTAINING NUCLEOSIDE TRIPHOSPHATE HYDROLASES SUPERFAMILY PROTEIN"/>
    <property type="match status" value="1"/>
</dbReference>
<dbReference type="SMART" id="SM00382">
    <property type="entry name" value="AAA"/>
    <property type="match status" value="1"/>
</dbReference>
<feature type="domain" description="R3H" evidence="4">
    <location>
        <begin position="444"/>
        <end position="508"/>
    </location>
</feature>
<gene>
    <name evidence="5" type="ORF">E6H04_12595</name>
</gene>
<evidence type="ECO:0000313" key="6">
    <source>
        <dbReference type="Proteomes" id="UP000320048"/>
    </source>
</evidence>
<keyword evidence="1" id="KW-0547">Nucleotide-binding</keyword>
<evidence type="ECO:0000256" key="2">
    <source>
        <dbReference type="ARBA" id="ARBA00022840"/>
    </source>
</evidence>
<dbReference type="InterPro" id="IPR003593">
    <property type="entry name" value="AAA+_ATPase"/>
</dbReference>
<dbReference type="CDD" id="cd02645">
    <property type="entry name" value="R3H_AAA"/>
    <property type="match status" value="1"/>
</dbReference>
<organism evidence="5 6">
    <name type="scientific">Candidatus Segetimicrobium genomatis</name>
    <dbReference type="NCBI Taxonomy" id="2569760"/>
    <lineage>
        <taxon>Bacteria</taxon>
        <taxon>Bacillati</taxon>
        <taxon>Candidatus Sysuimicrobiota</taxon>
        <taxon>Candidatus Sysuimicrobiia</taxon>
        <taxon>Candidatus Sysuimicrobiales</taxon>
        <taxon>Candidatus Segetimicrobiaceae</taxon>
        <taxon>Candidatus Segetimicrobium</taxon>
    </lineage>
</organism>
<dbReference type="InterPro" id="IPR058670">
    <property type="entry name" value="PTPase_dom"/>
</dbReference>
<dbReference type="GO" id="GO:0003676">
    <property type="term" value="F:nucleic acid binding"/>
    <property type="evidence" value="ECO:0007669"/>
    <property type="project" value="UniProtKB-UniRule"/>
</dbReference>
<evidence type="ECO:0000313" key="5">
    <source>
        <dbReference type="EMBL" id="TMI78358.1"/>
    </source>
</evidence>
<keyword evidence="2" id="KW-0067">ATP-binding</keyword>
<evidence type="ECO:0000256" key="1">
    <source>
        <dbReference type="ARBA" id="ARBA00022741"/>
    </source>
</evidence>